<feature type="region of interest" description="Disordered" evidence="1">
    <location>
        <begin position="357"/>
        <end position="376"/>
    </location>
</feature>
<organism evidence="2 3">
    <name type="scientific">Rodentibacter haemolyticus</name>
    <dbReference type="NCBI Taxonomy" id="2778911"/>
    <lineage>
        <taxon>Bacteria</taxon>
        <taxon>Pseudomonadati</taxon>
        <taxon>Pseudomonadota</taxon>
        <taxon>Gammaproteobacteria</taxon>
        <taxon>Pasteurellales</taxon>
        <taxon>Pasteurellaceae</taxon>
        <taxon>Rodentibacter</taxon>
    </lineage>
</organism>
<feature type="compositionally biased region" description="Basic and acidic residues" evidence="1">
    <location>
        <begin position="260"/>
        <end position="274"/>
    </location>
</feature>
<feature type="compositionally biased region" description="Polar residues" evidence="1">
    <location>
        <begin position="1436"/>
        <end position="1452"/>
    </location>
</feature>
<feature type="compositionally biased region" description="Polar residues" evidence="1">
    <location>
        <begin position="596"/>
        <end position="612"/>
    </location>
</feature>
<feature type="compositionally biased region" description="Polar residues" evidence="1">
    <location>
        <begin position="491"/>
        <end position="507"/>
    </location>
</feature>
<feature type="region of interest" description="Disordered" evidence="1">
    <location>
        <begin position="1486"/>
        <end position="1505"/>
    </location>
</feature>
<gene>
    <name evidence="2" type="ORF">IHV77_03205</name>
</gene>
<evidence type="ECO:0000313" key="3">
    <source>
        <dbReference type="Proteomes" id="UP000663069"/>
    </source>
</evidence>
<dbReference type="Gene3D" id="2.160.20.160">
    <property type="match status" value="2"/>
</dbReference>
<accession>A0ABX6V0I9</accession>
<feature type="compositionally biased region" description="Basic and acidic residues" evidence="1">
    <location>
        <begin position="1361"/>
        <end position="1375"/>
    </location>
</feature>
<evidence type="ECO:0000256" key="1">
    <source>
        <dbReference type="SAM" id="MobiDB-lite"/>
    </source>
</evidence>
<feature type="compositionally biased region" description="Polar residues" evidence="1">
    <location>
        <begin position="386"/>
        <end position="402"/>
    </location>
</feature>
<feature type="region of interest" description="Disordered" evidence="1">
    <location>
        <begin position="883"/>
        <end position="942"/>
    </location>
</feature>
<feature type="region of interest" description="Disordered" evidence="1">
    <location>
        <begin position="382"/>
        <end position="416"/>
    </location>
</feature>
<keyword evidence="3" id="KW-1185">Reference proteome</keyword>
<feature type="compositionally biased region" description="Polar residues" evidence="1">
    <location>
        <begin position="806"/>
        <end position="822"/>
    </location>
</feature>
<name>A0ABX6V0I9_9PAST</name>
<feature type="compositionally biased region" description="Polar residues" evidence="1">
    <location>
        <begin position="1016"/>
        <end position="1032"/>
    </location>
</feature>
<feature type="region of interest" description="Disordered" evidence="1">
    <location>
        <begin position="751"/>
        <end position="770"/>
    </location>
</feature>
<feature type="region of interest" description="Disordered" evidence="1">
    <location>
        <begin position="1199"/>
        <end position="1257"/>
    </location>
</feature>
<feature type="compositionally biased region" description="Polar residues" evidence="1">
    <location>
        <begin position="1541"/>
        <end position="1557"/>
    </location>
</feature>
<feature type="region of interest" description="Disordered" evidence="1">
    <location>
        <begin position="1408"/>
        <end position="1467"/>
    </location>
</feature>
<feature type="region of interest" description="Disordered" evidence="1">
    <location>
        <begin position="250"/>
        <end position="346"/>
    </location>
</feature>
<feature type="compositionally biased region" description="Basic and acidic residues" evidence="1">
    <location>
        <begin position="731"/>
        <end position="745"/>
    </location>
</feature>
<evidence type="ECO:0000313" key="2">
    <source>
        <dbReference type="EMBL" id="QPB43128.1"/>
    </source>
</evidence>
<feature type="compositionally biased region" description="Polar residues" evidence="1">
    <location>
        <begin position="213"/>
        <end position="229"/>
    </location>
</feature>
<reference evidence="2 3" key="1">
    <citation type="submission" date="2020-10" db="EMBL/GenBank/DDBJ databases">
        <title>Genome Sequencing of Rodentibacter spp. strain DSM111151.</title>
        <authorList>
            <person name="Benga L."/>
            <person name="Lautwein T."/>
        </authorList>
    </citation>
    <scope>NUCLEOTIDE SEQUENCE [LARGE SCALE GENOMIC DNA]</scope>
    <source>
        <strain evidence="2 3">DSM 111151</strain>
    </source>
</reference>
<dbReference type="RefSeq" id="WP_194812704.1">
    <property type="nucleotide sequence ID" value="NZ_CP063056.1"/>
</dbReference>
<feature type="compositionally biased region" description="Polar residues" evidence="1">
    <location>
        <begin position="1226"/>
        <end position="1242"/>
    </location>
</feature>
<dbReference type="EMBL" id="CP063056">
    <property type="protein sequence ID" value="QPB43128.1"/>
    <property type="molecule type" value="Genomic_DNA"/>
</dbReference>
<feature type="region of interest" description="Disordered" evidence="1">
    <location>
        <begin position="1093"/>
        <end position="1165"/>
    </location>
</feature>
<feature type="compositionally biased region" description="Polar residues" evidence="1">
    <location>
        <begin position="1121"/>
        <end position="1137"/>
    </location>
</feature>
<feature type="region of interest" description="Disordered" evidence="1">
    <location>
        <begin position="568"/>
        <end position="627"/>
    </location>
</feature>
<feature type="region of interest" description="Disordered" evidence="1">
    <location>
        <begin position="1276"/>
        <end position="1375"/>
    </location>
</feature>
<dbReference type="Proteomes" id="UP000663069">
    <property type="component" value="Chromosome"/>
</dbReference>
<proteinExistence type="predicted"/>
<feature type="compositionally biased region" description="Polar residues" evidence="1">
    <location>
        <begin position="327"/>
        <end position="346"/>
    </location>
</feature>
<feature type="compositionally biased region" description="Polar residues" evidence="1">
    <location>
        <begin position="911"/>
        <end position="927"/>
    </location>
</feature>
<feature type="compositionally biased region" description="Polar residues" evidence="1">
    <location>
        <begin position="701"/>
        <end position="717"/>
    </location>
</feature>
<sequence length="2506" mass="259777">MSTTLKVLSAKKVIASHEINRGEALIIEAREKSNYQLINDQTGLAPQNIIAKREGKDLKLFLEDGDMSEDIIIKNYYGDENSEETSNLVVGQHENGGIYAYVPESGLKSDAVSMLAEQVAAPQALGGEDLGSAFWAFNPWWLLALVPLAAGIAIAAHDSGGSGSNNNNNNVNTDTAADSPKLTPENNGSVKVKPGADNTKVEIKYTDEDGNEKTATVTKDSKGNWTSDDPNVIVNDDTFTIPADKVKDGSTVIAEGTDDAGNKAKVSDKAKSDPSIEPQPQPQPQPQDTSADKPVLTPENNGSVKVKPGADNTKVEIKYTDEDGNEKTATVTKDNNGNWTSADPNVVINNDDTFTIPADKVKDGEPVNAKGTNEAGCTADADAVNAGTNNDPADKPTITSPDNDGKVTVEPGADNNKVEVTFKDEDGNDKTVVAEKQADGSWKVTNDDGTGATVEDGKVVIPADKVKDGEPVNAKGTNEAGSTADADAVNAGTNNDPADKPTITSPDNDGKVTVEPGADNNKVEVTFKDEDGNDKTVVAEKQADGSWKVTNDDGTGATVEDGKVVIPADKVKDGEPVNAKGTNEAGSTADADAVNAGTNNDPADKPTITSPDNDGKVTVEPGADNNKVEVTFKDEDGNDKTVVAEKQADGSWKVTNDDGTGATVEDGKVVIPADKVKDGEPVNAKGTNEAGSTADADAVNAGTNNDPADKPTITSPDNDGKVTVEPGADNNKVEVTFKDEDGNDKTVVAEKQADGSWKVTNDDGTGATVEDGKVVIPADKVKDGEPVNAKGTNEAGSTADADAVNAGTNNDPADKPTITSPDNDGKVTVEPGADNNKVEVTFKDEDGNDKTVVAEKQADGSWKVTNDDGTGATVEDGKVVIPADKVKDGEPVNAKGTNEAGSTADADAVNAGTNNDPADKPTITSPDNDGKVTVEPGADNNKVEVTFKDEDGNDKTVVAEKQADGSWKVTNDDGTGATVEDGKVVIPADKVKDGEPVNAKGTNEAGSTADADAVNAGTNNDPADKPTITSPDNDGKVTVEPGADNNKVEVTFKDEDGNDKTVVAEKQADGSWKVTNDDGTGATVEDGKVVIPADKVKDGEPVNAKGTNEAGSTADADAVNAGTNNDPADKPTITSPDNDGKVTVEPGADNNKVEVTFKDEDGNDKTVVAEKQADGSWKVTNDDGTGATVEDGKVVIPADKVKDGEPVNAKGTNEAGSTADADAVNAGTNNDPADKPTITSPDNDGKVTVEPGADNNKVEVTFKDEDGNDKTVVAEKQADGSWKVTNDDGTGATVEDGKVVIPADKVKDGEPVNAKGTNEAGSTADADAVNAGTNNDPADKPTITSPDNDGKVTVEPGADNNKVEVTFKDEDGNDKTVVAEKQADGSWKVTNDDGTGATVEDGKVVIPADKVKDGEPVNAKGTNEAGSTADADAVNAGTNNDPADKPTITSPDNDGKVTVEPGADNNKVEVTFKDEDGNDKTVVAEKQADGSWKVTNDDGTGATVEDGKVVIPADKVKDGEPVNAKGTNEAGSTADADAVNAGTNNDPADKPTITSPDNDGKVTVEPGADNNKVEVTFKDEDGNDKTVVAEKQADGSWKVTNDDGTGATVEDGKVVIPADKVKDGEPVNAKGTNEAGSTADADAVNAGTDLEYKYTAPDVVANDDGSVTITPKESDATSMTITYIAQDGSGEKTVTVTKQTDLTDPANPVEYWTINDPLVSINASTGEVIIPANVVQDNSDVKATETNGTDTSEEAKATALPDPIPPTISTEVKDNLADDTTDAASILQSLDSNDPALPSYIGTVGSNGLKIDVSTTEKLQAIKSLADGLTNDNTPDVTFTLDTALNSTHTIKFYRVQVEQQMVDQLDDNGNVISGSDKVLQETVFNRVEMTATPSSDGLNYKLNTDNLPETYGTQYRYIAEVTDRDGNVVQTTSQDIYLDTLVDSMEVTSTTAGPQSGSISAMTFSVSKRSEVGATIRIKYNDMAGTPQTVTATDNGDGTYTVDFSQSGLFNRYDTTGMQVEVIDAAGNISTTKTMMLRNLFSNMDETTGPDPATPNRFNVDTIANVAIRQQTNANGFKFTEGNDHLIVGLGEYEGRTVNGNMASMVGGGQLNVNTGAGDDHIQLRGNLQTWRGGKLNMGEGNDKLTFNTAEIATGGQYNIDMGEGNNQILINGAVNNGATIVATFGSGNDIVSAKSNLDGSGSSNYNFGDGDNRLEVGGYITRAQTFAFGSGNDVVQVNGNVDAATITLGAGNNLVQVGGRVQAGATITAEDGNDVVVLGQLRGTGSTTVNLGGGDDSLTVDVLAAGFGKAELGDGNDFAKIRLADGGTLDMGAGDDTVEIVTLSRTGVELGDGDDKITISGDISGASYIDGGAGTDTLYLSKAGGDYSMSYIRNVETIDLTATGRQNLDVNLNYLKDSKDTIDKIYIKGTSEDTVDLGANNGINDLTPNLRDTSNGIAGGNVGDWAKAKTEVVDGVAYDVYTYSSQNQGVSDQLVYVQQGVQVI</sequence>
<feature type="region of interest" description="Disordered" evidence="1">
    <location>
        <begin position="778"/>
        <end position="850"/>
    </location>
</feature>
<feature type="region of interest" description="Disordered" evidence="1">
    <location>
        <begin position="160"/>
        <end position="231"/>
    </location>
</feature>
<feature type="region of interest" description="Disordered" evidence="1">
    <location>
        <begin position="989"/>
        <end position="1047"/>
    </location>
</feature>
<feature type="region of interest" description="Disordered" evidence="1">
    <location>
        <begin position="464"/>
        <end position="523"/>
    </location>
</feature>
<feature type="compositionally biased region" description="Polar residues" evidence="1">
    <location>
        <begin position="1331"/>
        <end position="1347"/>
    </location>
</feature>
<feature type="region of interest" description="Disordered" evidence="1">
    <location>
        <begin position="1513"/>
        <end position="1572"/>
    </location>
</feature>
<feature type="compositionally biased region" description="Basic and acidic residues" evidence="1">
    <location>
        <begin position="836"/>
        <end position="850"/>
    </location>
</feature>
<feature type="region of interest" description="Disordered" evidence="1">
    <location>
        <begin position="674"/>
        <end position="745"/>
    </location>
</feature>
<feature type="compositionally biased region" description="Basic and acidic residues" evidence="1">
    <location>
        <begin position="1151"/>
        <end position="1165"/>
    </location>
</feature>
<protein>
    <submittedName>
        <fullName evidence="2">Uncharacterized protein</fullName>
    </submittedName>
</protein>